<evidence type="ECO:0000313" key="2">
    <source>
        <dbReference type="Proteomes" id="UP001299220"/>
    </source>
</evidence>
<gene>
    <name evidence="1" type="ORF">JQM67_05980</name>
</gene>
<reference evidence="1 2" key="1">
    <citation type="submission" date="2020-12" db="EMBL/GenBank/DDBJ databases">
        <title>Whole genome sequences of gut porcine anaerobes.</title>
        <authorList>
            <person name="Kubasova T."/>
            <person name="Jahodarova E."/>
            <person name="Rychlik I."/>
        </authorList>
    </citation>
    <scope>NUCLEOTIDE SEQUENCE [LARGE SCALE GENOMIC DNA]</scope>
    <source>
        <strain evidence="1 2">An867</strain>
    </source>
</reference>
<dbReference type="SUPFAM" id="SSF56300">
    <property type="entry name" value="Metallo-dependent phosphatases"/>
    <property type="match status" value="1"/>
</dbReference>
<dbReference type="NCBIfam" id="TIGR00282">
    <property type="entry name" value="TIGR00282 family metallophosphoesterase"/>
    <property type="match status" value="1"/>
</dbReference>
<proteinExistence type="predicted"/>
<protein>
    <submittedName>
        <fullName evidence="1">TIGR00282 family metallophosphoesterase</fullName>
    </submittedName>
</protein>
<dbReference type="EMBL" id="JAFBIT010000001">
    <property type="protein sequence ID" value="MCF2652143.1"/>
    <property type="molecule type" value="Genomic_DNA"/>
</dbReference>
<sequence length="257" mass="28093">MQILCIGDVVGSHGCDFLRRRLPALRRMKGIDVVIANGENSSDGNGITPASAGHLFDSGVDVITTGNHTYRRREIYDYLDETQPIVRPANFPPDAPGHGLTVLDLGRTRIAVINLMGTVYLEEHLACPFRTLDALLKTPDLPKICIVDFHAEATGEKRALGYYADGRVSALFGTHTHVQTADETVLPHGTGYITDAGMTGPVESVLGVKAELVIKKQMSKLPVRFDFADGDCKMDCVLFDIDEKTGLTRTVERLSIR</sequence>
<evidence type="ECO:0000313" key="1">
    <source>
        <dbReference type="EMBL" id="MCF2652143.1"/>
    </source>
</evidence>
<organism evidence="1 2">
    <name type="scientific">Anaeromassilibacillus senegalensis</name>
    <dbReference type="NCBI Taxonomy" id="1673717"/>
    <lineage>
        <taxon>Bacteria</taxon>
        <taxon>Bacillati</taxon>
        <taxon>Bacillota</taxon>
        <taxon>Clostridia</taxon>
        <taxon>Eubacteriales</taxon>
        <taxon>Acutalibacteraceae</taxon>
        <taxon>Anaeromassilibacillus</taxon>
    </lineage>
</organism>
<dbReference type="Pfam" id="PF13277">
    <property type="entry name" value="YmdB"/>
    <property type="match status" value="1"/>
</dbReference>
<dbReference type="Proteomes" id="UP001299220">
    <property type="component" value="Unassembled WGS sequence"/>
</dbReference>
<accession>A0ABS9CME2</accession>
<keyword evidence="2" id="KW-1185">Reference proteome</keyword>
<dbReference type="Gene3D" id="3.60.21.10">
    <property type="match status" value="1"/>
</dbReference>
<dbReference type="InterPro" id="IPR029052">
    <property type="entry name" value="Metallo-depent_PP-like"/>
</dbReference>
<dbReference type="PANTHER" id="PTHR36303:SF1">
    <property type="entry name" value="2',3'-CYCLIC-NUCLEOTIDE 2'-PHOSPHODIESTERASE"/>
    <property type="match status" value="1"/>
</dbReference>
<dbReference type="InterPro" id="IPR005235">
    <property type="entry name" value="YmdB-like"/>
</dbReference>
<dbReference type="PANTHER" id="PTHR36303">
    <property type="entry name" value="2',3'-CYCLIC-NUCLEOTIDE 2'-PHOSPHODIESTERASE"/>
    <property type="match status" value="1"/>
</dbReference>
<dbReference type="RefSeq" id="WP_235323162.1">
    <property type="nucleotide sequence ID" value="NZ_JAFBIT010000001.1"/>
</dbReference>
<comment type="caution">
    <text evidence="1">The sequence shown here is derived from an EMBL/GenBank/DDBJ whole genome shotgun (WGS) entry which is preliminary data.</text>
</comment>
<dbReference type="PIRSF" id="PIRSF004789">
    <property type="entry name" value="DR1281"/>
    <property type="match status" value="1"/>
</dbReference>
<name>A0ABS9CME2_9FIRM</name>